<dbReference type="Proteomes" id="UP000008064">
    <property type="component" value="Unassembled WGS sequence"/>
</dbReference>
<gene>
    <name evidence="2" type="ORF">SERLADRAFT_472161</name>
</gene>
<proteinExistence type="predicted"/>
<name>F8P283_SERL9</name>
<evidence type="ECO:0000313" key="2">
    <source>
        <dbReference type="EMBL" id="EGO23261.1"/>
    </source>
</evidence>
<dbReference type="RefSeq" id="XP_007320501.1">
    <property type="nucleotide sequence ID" value="XM_007320439.1"/>
</dbReference>
<dbReference type="AlphaFoldDB" id="F8P283"/>
<feature type="region of interest" description="Disordered" evidence="1">
    <location>
        <begin position="1"/>
        <end position="59"/>
    </location>
</feature>
<dbReference type="EMBL" id="GL945436">
    <property type="protein sequence ID" value="EGO23261.1"/>
    <property type="molecule type" value="Genomic_DNA"/>
</dbReference>
<dbReference type="GeneID" id="18820081"/>
<evidence type="ECO:0000256" key="1">
    <source>
        <dbReference type="SAM" id="MobiDB-lite"/>
    </source>
</evidence>
<accession>F8P283</accession>
<organism>
    <name type="scientific">Serpula lacrymans var. lacrymans (strain S7.9)</name>
    <name type="common">Dry rot fungus</name>
    <dbReference type="NCBI Taxonomy" id="578457"/>
    <lineage>
        <taxon>Eukaryota</taxon>
        <taxon>Fungi</taxon>
        <taxon>Dikarya</taxon>
        <taxon>Basidiomycota</taxon>
        <taxon>Agaricomycotina</taxon>
        <taxon>Agaricomycetes</taxon>
        <taxon>Agaricomycetidae</taxon>
        <taxon>Boletales</taxon>
        <taxon>Coniophorineae</taxon>
        <taxon>Serpulaceae</taxon>
        <taxon>Serpula</taxon>
    </lineage>
</organism>
<dbReference type="HOGENOM" id="CLU_2962321_0_0_1"/>
<feature type="compositionally biased region" description="Low complexity" evidence="1">
    <location>
        <begin position="35"/>
        <end position="50"/>
    </location>
</feature>
<dbReference type="KEGG" id="sla:SERLADRAFT_472161"/>
<protein>
    <submittedName>
        <fullName evidence="2">Uncharacterized protein</fullName>
    </submittedName>
</protein>
<reference evidence="2" key="1">
    <citation type="submission" date="2011-04" db="EMBL/GenBank/DDBJ databases">
        <title>Evolution of plant cell wall degrading machinery underlies the functional diversity of forest fungi.</title>
        <authorList>
            <consortium name="US DOE Joint Genome Institute (JGI-PGF)"/>
            <person name="Eastwood D.C."/>
            <person name="Floudas D."/>
            <person name="Binder M."/>
            <person name="Majcherczyk A."/>
            <person name="Schneider P."/>
            <person name="Aerts A."/>
            <person name="Asiegbu F.O."/>
            <person name="Baker S.E."/>
            <person name="Barry K."/>
            <person name="Bendiksby M."/>
            <person name="Blumentritt M."/>
            <person name="Coutinho P.M."/>
            <person name="Cullen D."/>
            <person name="Cullen D."/>
            <person name="Gathman A."/>
            <person name="Goodell B."/>
            <person name="Henrissat B."/>
            <person name="Ihrmark K."/>
            <person name="Kauserud H."/>
            <person name="Kohler A."/>
            <person name="LaButti K."/>
            <person name="Lapidus A."/>
            <person name="Lavin J.L."/>
            <person name="Lee Y.-H."/>
            <person name="Lindquist E."/>
            <person name="Lilly W."/>
            <person name="Lucas S."/>
            <person name="Morin E."/>
            <person name="Murat C."/>
            <person name="Oguiza J.A."/>
            <person name="Park J."/>
            <person name="Pisabarro A.G."/>
            <person name="Riley R."/>
            <person name="Rosling A."/>
            <person name="Salamov A."/>
            <person name="Schmidt O."/>
            <person name="Schmutz J."/>
            <person name="Skrede I."/>
            <person name="Stenlid J."/>
            <person name="Wiebenga A."/>
            <person name="Xie X."/>
            <person name="Kues U."/>
            <person name="Hibbett D.S."/>
            <person name="Hoffmeister D."/>
            <person name="Hogberg N."/>
            <person name="Martin F."/>
            <person name="Grigoriev I.V."/>
            <person name="Watkinson S.C."/>
        </authorList>
    </citation>
    <scope>NUCLEOTIDE SEQUENCE</scope>
    <source>
        <strain evidence="2">S7.9</strain>
    </source>
</reference>
<sequence length="59" mass="5676">MSTPRKGAKTASPPTGGAKSGPTAKNTPPVQSKGASPAVPASVEAPAGKAKAPKAPKKK</sequence>
<feature type="compositionally biased region" description="Polar residues" evidence="1">
    <location>
        <begin position="23"/>
        <end position="34"/>
    </location>
</feature>